<evidence type="ECO:0000313" key="3">
    <source>
        <dbReference type="EMBL" id="NME85845.1"/>
    </source>
</evidence>
<evidence type="ECO:0000259" key="2">
    <source>
        <dbReference type="Pfam" id="PF20200"/>
    </source>
</evidence>
<protein>
    <recommendedName>
        <fullName evidence="2">DUF6562 domain-containing protein</fullName>
    </recommendedName>
</protein>
<evidence type="ECO:0000313" key="4">
    <source>
        <dbReference type="Proteomes" id="UP000520291"/>
    </source>
</evidence>
<dbReference type="Gene3D" id="2.160.20.110">
    <property type="match status" value="1"/>
</dbReference>
<evidence type="ECO:0000256" key="1">
    <source>
        <dbReference type="SAM" id="SignalP"/>
    </source>
</evidence>
<sequence>MKKYHLYLWIIALVGLMTSCSQDETDALQTATESNRVTLTASLPEDFAQIGTRALPAAPADHKLRCILEVWTQGESPALKHREEQVGLTGDNVVFDFTIDEGTYDCLFWADFIGKDAKGLSVTIGDLSYGHYNDKFYATNNSTNGLKAISIIENKYAFNTDARDAFFGHYVLEKRTAAVTNPSIPALTRPFAKLTIKEKNATNYGYCNGLTATYDVPTTFNVLDGTVSGTAQVTCSSKSTESQTLFSDYILTDASSTLGSIDLTFTGTGSKDLQSVTIPAGIPLKRNYKTNAAGSLISEKPVPIKDVKLTVDINSDWATSDVEYDTDVTPARNILDLARTEGTGNDATAYHYTIATPKQLAALSTLAKADAVITDCTNAKYSKANYKLNADINLEKKPWTPINYFEGTFDGQGHTISNMKVSITSTDGISAGLFGISDGTIRNLIVEGEVTVNSGRSCQVGGICGRSPSGKIEFCRFNGTVSSTTSNQQSYNSAGGIMGDDVTGATITGCIANAKVTISGGDTSNSAAGGLAGKMKGEDCTYSAWNNDSSDGTSDMIGKNRNNSSSTACNSFTNISELNALLSGINTGVSSSDYIWQAGSGGTDYPILVPRTPAGN</sequence>
<dbReference type="InterPro" id="IPR046692">
    <property type="entry name" value="DUF6562"/>
</dbReference>
<feature type="chain" id="PRO_5030646525" description="DUF6562 domain-containing protein" evidence="1">
    <location>
        <begin position="24"/>
        <end position="616"/>
    </location>
</feature>
<proteinExistence type="predicted"/>
<dbReference type="Proteomes" id="UP000520291">
    <property type="component" value="Unassembled WGS sequence"/>
</dbReference>
<accession>A0A7X9SAV1</accession>
<keyword evidence="1" id="KW-0732">Signal</keyword>
<feature type="domain" description="DUF6562" evidence="2">
    <location>
        <begin position="53"/>
        <end position="197"/>
    </location>
</feature>
<name>A0A7X9SAV1_9BACE</name>
<dbReference type="PROSITE" id="PS51257">
    <property type="entry name" value="PROKAR_LIPOPROTEIN"/>
    <property type="match status" value="1"/>
</dbReference>
<reference evidence="3 4" key="1">
    <citation type="submission" date="2020-04" db="EMBL/GenBank/DDBJ databases">
        <authorList>
            <person name="Hitch T.C.A."/>
            <person name="Wylensek D."/>
            <person name="Clavel T."/>
        </authorList>
    </citation>
    <scope>NUCLEOTIDE SEQUENCE [LARGE SCALE GENOMIC DNA]</scope>
    <source>
        <strain evidence="3 4">WCA3-601-WT-5E</strain>
    </source>
</reference>
<comment type="caution">
    <text evidence="3">The sequence shown here is derived from an EMBL/GenBank/DDBJ whole genome shotgun (WGS) entry which is preliminary data.</text>
</comment>
<feature type="signal peptide" evidence="1">
    <location>
        <begin position="1"/>
        <end position="23"/>
    </location>
</feature>
<organism evidence="3 4">
    <name type="scientific">Bacteroides eggerthii</name>
    <dbReference type="NCBI Taxonomy" id="28111"/>
    <lineage>
        <taxon>Bacteria</taxon>
        <taxon>Pseudomonadati</taxon>
        <taxon>Bacteroidota</taxon>
        <taxon>Bacteroidia</taxon>
        <taxon>Bacteroidales</taxon>
        <taxon>Bacteroidaceae</taxon>
        <taxon>Bacteroides</taxon>
    </lineage>
</organism>
<dbReference type="RefSeq" id="WP_168947489.1">
    <property type="nucleotide sequence ID" value="NZ_JABAGL010000008.1"/>
</dbReference>
<dbReference type="AlphaFoldDB" id="A0A7X9SAV1"/>
<dbReference type="Pfam" id="PF20200">
    <property type="entry name" value="DUF6562"/>
    <property type="match status" value="1"/>
</dbReference>
<gene>
    <name evidence="3" type="ORF">HF841_07390</name>
</gene>
<dbReference type="EMBL" id="JABAGL010000008">
    <property type="protein sequence ID" value="NME85845.1"/>
    <property type="molecule type" value="Genomic_DNA"/>
</dbReference>